<organism>
    <name type="scientific">Pyricularia oryzae (strain P131)</name>
    <name type="common">Rice blast fungus</name>
    <name type="synonym">Magnaporthe oryzae</name>
    <dbReference type="NCBI Taxonomy" id="1143193"/>
    <lineage>
        <taxon>Eukaryota</taxon>
        <taxon>Fungi</taxon>
        <taxon>Dikarya</taxon>
        <taxon>Ascomycota</taxon>
        <taxon>Pezizomycotina</taxon>
        <taxon>Sordariomycetes</taxon>
        <taxon>Sordariomycetidae</taxon>
        <taxon>Magnaporthales</taxon>
        <taxon>Pyriculariaceae</taxon>
        <taxon>Pyricularia</taxon>
    </lineage>
</organism>
<gene>
    <name evidence="1" type="ORF">OOW_P131scaffold01114g1</name>
</gene>
<proteinExistence type="predicted"/>
<name>L7J1Q4_PYRO1</name>
<evidence type="ECO:0000313" key="1">
    <source>
        <dbReference type="EMBL" id="ELQ62127.1"/>
    </source>
</evidence>
<accession>L7J1Q4</accession>
<dbReference type="AlphaFoldDB" id="L7J1Q4"/>
<reference evidence="1" key="1">
    <citation type="journal article" date="2012" name="PLoS Genet.">
        <title>Comparative analysis of the genomes of two field isolates of the rice blast fungus Magnaporthe oryzae.</title>
        <authorList>
            <person name="Xue M."/>
            <person name="Yang J."/>
            <person name="Li Z."/>
            <person name="Hu S."/>
            <person name="Yao N."/>
            <person name="Dean R.A."/>
            <person name="Zhao W."/>
            <person name="Shen M."/>
            <person name="Zhang H."/>
            <person name="Li C."/>
            <person name="Liu L."/>
            <person name="Cao L."/>
            <person name="Xu X."/>
            <person name="Xing Y."/>
            <person name="Hsiang T."/>
            <person name="Zhang Z."/>
            <person name="Xu J.R."/>
            <person name="Peng Y.L."/>
        </authorList>
    </citation>
    <scope>NUCLEOTIDE SEQUENCE [LARGE SCALE GENOMIC DNA]</scope>
    <source>
        <strain evidence="1">P131</strain>
    </source>
</reference>
<dbReference type="EMBL" id="JH794710">
    <property type="protein sequence ID" value="ELQ62127.1"/>
    <property type="molecule type" value="Genomic_DNA"/>
</dbReference>
<sequence length="146" mass="16546">MFLSYKSWKAWDFGHVSASTYSHSSALAARQLAKQFLLDLASRKARDVMPLCLPPFVARLFFRAAVEASIPTISRSIATARRFGVLLLRGREGNIYVGIRPAFKRNQLRLEPFEVLLWRLQMSQKILRELNVWLPGASDISAVSLP</sequence>
<protein>
    <submittedName>
        <fullName evidence="1">Uncharacterized protein</fullName>
    </submittedName>
</protein>